<dbReference type="Pfam" id="PF00676">
    <property type="entry name" value="E1_dh"/>
    <property type="match status" value="1"/>
</dbReference>
<reference evidence="8" key="1">
    <citation type="submission" date="2020-02" db="EMBL/GenBank/DDBJ databases">
        <authorList>
            <person name="Meier V. D."/>
        </authorList>
    </citation>
    <scope>NUCLEOTIDE SEQUENCE</scope>
    <source>
        <strain evidence="8">AVDCRST_MAG76</strain>
    </source>
</reference>
<evidence type="ECO:0000256" key="2">
    <source>
        <dbReference type="ARBA" id="ARBA00012945"/>
    </source>
</evidence>
<dbReference type="FunFam" id="3.40.50.920:FF:000001">
    <property type="entry name" value="Pyruvate dehydrogenase E1 beta subunit"/>
    <property type="match status" value="1"/>
</dbReference>
<dbReference type="Gene3D" id="3.40.50.920">
    <property type="match status" value="1"/>
</dbReference>
<protein>
    <recommendedName>
        <fullName evidence="2">dihydrolipoyllysine-residue succinyltransferase</fullName>
        <ecNumber evidence="2">2.3.1.61</ecNumber>
    </recommendedName>
</protein>
<keyword evidence="5" id="KW-0786">Thiamine pyrophosphate</keyword>
<organism evidence="8">
    <name type="scientific">uncultured Acidimicrobiales bacterium</name>
    <dbReference type="NCBI Taxonomy" id="310071"/>
    <lineage>
        <taxon>Bacteria</taxon>
        <taxon>Bacillati</taxon>
        <taxon>Actinomycetota</taxon>
        <taxon>Acidimicrobiia</taxon>
        <taxon>Acidimicrobiales</taxon>
        <taxon>environmental samples</taxon>
    </lineage>
</organism>
<evidence type="ECO:0000256" key="5">
    <source>
        <dbReference type="ARBA" id="ARBA00023052"/>
    </source>
</evidence>
<dbReference type="InterPro" id="IPR005475">
    <property type="entry name" value="Transketolase-like_Pyr-bd"/>
</dbReference>
<dbReference type="SMART" id="SM00861">
    <property type="entry name" value="Transket_pyr"/>
    <property type="match status" value="1"/>
</dbReference>
<comment type="catalytic activity">
    <reaction evidence="6">
        <text>N(6)-[(R)-lipoyl]-L-lysyl-[protein] + 2-oxoglutarate + H(+) = N(6)-[(R)-S(8)-succinyldihydrolipoyl]-L-lysyl-[protein] + CO2</text>
        <dbReference type="Rhea" id="RHEA:12188"/>
        <dbReference type="Rhea" id="RHEA-COMP:10474"/>
        <dbReference type="Rhea" id="RHEA-COMP:20092"/>
        <dbReference type="ChEBI" id="CHEBI:15378"/>
        <dbReference type="ChEBI" id="CHEBI:16526"/>
        <dbReference type="ChEBI" id="CHEBI:16810"/>
        <dbReference type="ChEBI" id="CHEBI:83099"/>
        <dbReference type="ChEBI" id="CHEBI:83120"/>
        <dbReference type="EC" id="1.2.4.2"/>
    </reaction>
</comment>
<dbReference type="AlphaFoldDB" id="A0A6J4IQF3"/>
<dbReference type="Gene3D" id="3.40.50.970">
    <property type="match status" value="2"/>
</dbReference>
<dbReference type="PANTHER" id="PTHR43257:SF2">
    <property type="entry name" value="PYRUVATE DEHYDROGENASE E1 COMPONENT SUBUNIT BETA"/>
    <property type="match status" value="1"/>
</dbReference>
<gene>
    <name evidence="8" type="ORF">AVDCRST_MAG76-2615</name>
</gene>
<dbReference type="GO" id="GO:0006099">
    <property type="term" value="P:tricarboxylic acid cycle"/>
    <property type="evidence" value="ECO:0007669"/>
    <property type="project" value="UniProtKB-KW"/>
</dbReference>
<dbReference type="Pfam" id="PF02779">
    <property type="entry name" value="Transket_pyr"/>
    <property type="match status" value="1"/>
</dbReference>
<dbReference type="InterPro" id="IPR009014">
    <property type="entry name" value="Transketo_C/PFOR_II"/>
</dbReference>
<keyword evidence="4" id="KW-0560">Oxidoreductase</keyword>
<keyword evidence="8" id="KW-0808">Transferase</keyword>
<keyword evidence="3" id="KW-0816">Tricarboxylic acid cycle</keyword>
<dbReference type="InterPro" id="IPR029061">
    <property type="entry name" value="THDP-binding"/>
</dbReference>
<name>A0A6J4IQF3_9ACTN</name>
<keyword evidence="8" id="KW-0012">Acyltransferase</keyword>
<feature type="domain" description="Transketolase-like pyrimidine-binding" evidence="7">
    <location>
        <begin position="362"/>
        <end position="550"/>
    </location>
</feature>
<dbReference type="Pfam" id="PF02780">
    <property type="entry name" value="Transketolase_C"/>
    <property type="match status" value="1"/>
</dbReference>
<evidence type="ECO:0000256" key="4">
    <source>
        <dbReference type="ARBA" id="ARBA00023002"/>
    </source>
</evidence>
<dbReference type="EMBL" id="CADCSZ010000160">
    <property type="protein sequence ID" value="CAA9257045.1"/>
    <property type="molecule type" value="Genomic_DNA"/>
</dbReference>
<sequence>MAATTLSSASTFEGFPVHELVEDFRLACTSRAIDDRELSLQKQSRVYFQISGAGHEALLLGLARSLRPGYDWFFPYYRDRSLLLGLGASPRQLLLQAVGSADDPASGGRQMPCHWGDRERHVVTQSSPTGSQCPPAVGCAEAAHYLSRRPHLHAAATVAHGDEVTYVSLGEGATSEGEFWESVNSACTLHLPVLFVVADNGYAISVPSSDQAPAPVSELVSGFRGLQVWQWDGTDYFDSRRLGAEAIAHVRAGIGPVLVHAQVTRPYSHSAADTQAKYRSIAELTDEVAHDPITRLQGELVAGGVLTEESAAQIRAEVANEVAEAARSALAAARPDPATILDHVWVLPDVHEGDPGTDGEVVSFGEAITRTLAGEMERDERIRVFGEDVADAREQVLADVEGKGGVFGTTFGLQRRFGLARCYNTPLAEANIVGRGIGQAIRGLRPAPEVQFFDYVWPAMQQLRSEAATIRWRSNGAFSCPMVVRIPIGGYLTGGSIWHSQCGESIFTHVPGLLVAFPSRARDAAGLLRTAFRHGQDPLLFLEHKHLLRQPYTRDPYPDDGYEVPFGKLACRRPGTDLTIVSWGATVEKSLQAAERLAVAGDGDIEVLDLRTLAPWDSHGVAASVSRTGRLLVVHEDVLTSGFGAEVAAWIGEHCFDDLDAPVTRVAAQDCHVPYEPTLEAAVLPQVDDIAAAANALLRH</sequence>
<dbReference type="InterPro" id="IPR001017">
    <property type="entry name" value="DH_E1"/>
</dbReference>
<dbReference type="GO" id="GO:0004149">
    <property type="term" value="F:dihydrolipoyllysine-residue succinyltransferase activity"/>
    <property type="evidence" value="ECO:0007669"/>
    <property type="project" value="UniProtKB-EC"/>
</dbReference>
<dbReference type="GO" id="GO:0004591">
    <property type="term" value="F:oxoglutarate dehydrogenase (succinyl-transferring) activity"/>
    <property type="evidence" value="ECO:0007669"/>
    <property type="project" value="UniProtKB-EC"/>
</dbReference>
<evidence type="ECO:0000313" key="8">
    <source>
        <dbReference type="EMBL" id="CAA9257045.1"/>
    </source>
</evidence>
<dbReference type="SUPFAM" id="SSF52922">
    <property type="entry name" value="TK C-terminal domain-like"/>
    <property type="match status" value="1"/>
</dbReference>
<dbReference type="SUPFAM" id="SSF52518">
    <property type="entry name" value="Thiamin diphosphate-binding fold (THDP-binding)"/>
    <property type="match status" value="2"/>
</dbReference>
<dbReference type="InterPro" id="IPR033248">
    <property type="entry name" value="Transketolase_C"/>
</dbReference>
<accession>A0A6J4IQF3</accession>
<dbReference type="CDD" id="cd07036">
    <property type="entry name" value="TPP_PYR_E1-PDHc-beta_like"/>
    <property type="match status" value="1"/>
</dbReference>
<evidence type="ECO:0000256" key="3">
    <source>
        <dbReference type="ARBA" id="ARBA00022532"/>
    </source>
</evidence>
<evidence type="ECO:0000259" key="7">
    <source>
        <dbReference type="SMART" id="SM00861"/>
    </source>
</evidence>
<dbReference type="PANTHER" id="PTHR43257">
    <property type="entry name" value="PYRUVATE DEHYDROGENASE E1 COMPONENT BETA SUBUNIT"/>
    <property type="match status" value="1"/>
</dbReference>
<evidence type="ECO:0000256" key="6">
    <source>
        <dbReference type="ARBA" id="ARBA00051911"/>
    </source>
</evidence>
<dbReference type="CDD" id="cd02000">
    <property type="entry name" value="TPP_E1_PDC_ADC_BCADC"/>
    <property type="match status" value="1"/>
</dbReference>
<proteinExistence type="predicted"/>
<comment type="cofactor">
    <cofactor evidence="1">
        <name>thiamine diphosphate</name>
        <dbReference type="ChEBI" id="CHEBI:58937"/>
    </cofactor>
</comment>
<dbReference type="GO" id="GO:0000287">
    <property type="term" value="F:magnesium ion binding"/>
    <property type="evidence" value="ECO:0007669"/>
    <property type="project" value="UniProtKB-ARBA"/>
</dbReference>
<evidence type="ECO:0000256" key="1">
    <source>
        <dbReference type="ARBA" id="ARBA00001964"/>
    </source>
</evidence>
<dbReference type="EC" id="2.3.1.61" evidence="2"/>